<sequence>MVFFADDTFLGVFDKVKISFFYYHYPSIGEFANYHNIKIASLQDLVAMKVDALQSRGTKRDFIDLYTILTQKNYSLR</sequence>
<reference evidence="1 2" key="1">
    <citation type="journal article" date="2015" name="Nature">
        <title>rRNA introns, odd ribosomes, and small enigmatic genomes across a large radiation of phyla.</title>
        <authorList>
            <person name="Brown C.T."/>
            <person name="Hug L.A."/>
            <person name="Thomas B.C."/>
            <person name="Sharon I."/>
            <person name="Castelle C.J."/>
            <person name="Singh A."/>
            <person name="Wilkins M.J."/>
            <person name="Williams K.H."/>
            <person name="Banfield J.F."/>
        </authorList>
    </citation>
    <scope>NUCLEOTIDE SEQUENCE [LARGE SCALE GENOMIC DNA]</scope>
</reference>
<proteinExistence type="predicted"/>
<dbReference type="STRING" id="1618333.UR93_C0005G0001"/>
<name>A0A0G0FNA4_9BACT</name>
<feature type="non-terminal residue" evidence="1">
    <location>
        <position position="77"/>
    </location>
</feature>
<evidence type="ECO:0000313" key="2">
    <source>
        <dbReference type="Proteomes" id="UP000034316"/>
    </source>
</evidence>
<dbReference type="AlphaFoldDB" id="A0A0G0FNA4"/>
<organism evidence="1 2">
    <name type="scientific">Berkelbacteria bacterium GW2011_GWA2_35_9</name>
    <dbReference type="NCBI Taxonomy" id="1618333"/>
    <lineage>
        <taxon>Bacteria</taxon>
        <taxon>Candidatus Berkelbacteria</taxon>
    </lineage>
</organism>
<dbReference type="Pfam" id="PF08843">
    <property type="entry name" value="AbiEii"/>
    <property type="match status" value="1"/>
</dbReference>
<evidence type="ECO:0000313" key="1">
    <source>
        <dbReference type="EMBL" id="KKP88945.1"/>
    </source>
</evidence>
<comment type="caution">
    <text evidence="1">The sequence shown here is derived from an EMBL/GenBank/DDBJ whole genome shotgun (WGS) entry which is preliminary data.</text>
</comment>
<dbReference type="InterPro" id="IPR014942">
    <property type="entry name" value="AbiEii"/>
</dbReference>
<dbReference type="Proteomes" id="UP000034316">
    <property type="component" value="Unassembled WGS sequence"/>
</dbReference>
<accession>A0A0G0FNA4</accession>
<dbReference type="EMBL" id="LBRB01000005">
    <property type="protein sequence ID" value="KKP88945.1"/>
    <property type="molecule type" value="Genomic_DNA"/>
</dbReference>
<protein>
    <submittedName>
        <fullName evidence="1">Uncharacterized protein</fullName>
    </submittedName>
</protein>
<gene>
    <name evidence="1" type="ORF">UR93_C0005G0001</name>
</gene>